<gene>
    <name evidence="1" type="ORF">PODLI_1B032024</name>
</gene>
<name>A0AA35PJD5_9SAUR</name>
<sequence>MQQSQGKALLAPPTCNTNAKAVCQYFLARLPSSSALRFFGAGKAFVVCAIESILNRSLRKNGRLLPEASVSSKQCFWNALTCPCIWSMGFEKQQIFLQKNSLKGTIAVRDGLNKFRKFLGFLEVMGFGPFGDNEKKRACVWRKMNTKYDFWKSELILRKRADDSKEMKQQRCTFPILSLYKMFVGHRHESENSISLFHHGKKWYRRWMNLL</sequence>
<reference evidence="1" key="1">
    <citation type="submission" date="2022-12" db="EMBL/GenBank/DDBJ databases">
        <authorList>
            <person name="Alioto T."/>
            <person name="Alioto T."/>
            <person name="Gomez Garrido J."/>
        </authorList>
    </citation>
    <scope>NUCLEOTIDE SEQUENCE</scope>
</reference>
<dbReference type="EMBL" id="OX395138">
    <property type="protein sequence ID" value="CAI5791141.1"/>
    <property type="molecule type" value="Genomic_DNA"/>
</dbReference>
<dbReference type="Proteomes" id="UP001178461">
    <property type="component" value="Chromosome 13"/>
</dbReference>
<keyword evidence="2" id="KW-1185">Reference proteome</keyword>
<organism evidence="1 2">
    <name type="scientific">Podarcis lilfordi</name>
    <name type="common">Lilford's wall lizard</name>
    <dbReference type="NCBI Taxonomy" id="74358"/>
    <lineage>
        <taxon>Eukaryota</taxon>
        <taxon>Metazoa</taxon>
        <taxon>Chordata</taxon>
        <taxon>Craniata</taxon>
        <taxon>Vertebrata</taxon>
        <taxon>Euteleostomi</taxon>
        <taxon>Lepidosauria</taxon>
        <taxon>Squamata</taxon>
        <taxon>Bifurcata</taxon>
        <taxon>Unidentata</taxon>
        <taxon>Episquamata</taxon>
        <taxon>Laterata</taxon>
        <taxon>Lacertibaenia</taxon>
        <taxon>Lacertidae</taxon>
        <taxon>Podarcis</taxon>
    </lineage>
</organism>
<accession>A0AA35PJD5</accession>
<dbReference type="AlphaFoldDB" id="A0AA35PJD5"/>
<protein>
    <submittedName>
        <fullName evidence="1">Uncharacterized protein</fullName>
    </submittedName>
</protein>
<evidence type="ECO:0000313" key="1">
    <source>
        <dbReference type="EMBL" id="CAI5791141.1"/>
    </source>
</evidence>
<proteinExistence type="predicted"/>
<evidence type="ECO:0000313" key="2">
    <source>
        <dbReference type="Proteomes" id="UP001178461"/>
    </source>
</evidence>